<gene>
    <name evidence="2" type="ORF">BaRGS_00011350</name>
</gene>
<name>A0ABD0LCT6_9CAEN</name>
<dbReference type="AlphaFoldDB" id="A0ABD0LCT6"/>
<feature type="non-terminal residue" evidence="2">
    <location>
        <position position="1"/>
    </location>
</feature>
<protein>
    <recommendedName>
        <fullName evidence="1">Apple domain-containing protein</fullName>
    </recommendedName>
</protein>
<evidence type="ECO:0000313" key="2">
    <source>
        <dbReference type="EMBL" id="KAK7497306.1"/>
    </source>
</evidence>
<dbReference type="PROSITE" id="PS50948">
    <property type="entry name" value="PAN"/>
    <property type="match status" value="1"/>
</dbReference>
<evidence type="ECO:0000259" key="1">
    <source>
        <dbReference type="PROSITE" id="PS50948"/>
    </source>
</evidence>
<dbReference type="EMBL" id="JACVVK020000059">
    <property type="protein sequence ID" value="KAK7497306.1"/>
    <property type="molecule type" value="Genomic_DNA"/>
</dbReference>
<feature type="domain" description="Apple" evidence="1">
    <location>
        <begin position="51"/>
        <end position="139"/>
    </location>
</feature>
<reference evidence="2 3" key="1">
    <citation type="journal article" date="2023" name="Sci. Data">
        <title>Genome assembly of the Korean intertidal mud-creeper Batillaria attramentaria.</title>
        <authorList>
            <person name="Patra A.K."/>
            <person name="Ho P.T."/>
            <person name="Jun S."/>
            <person name="Lee S.J."/>
            <person name="Kim Y."/>
            <person name="Won Y.J."/>
        </authorList>
    </citation>
    <scope>NUCLEOTIDE SEQUENCE [LARGE SCALE GENOMIC DNA]</scope>
    <source>
        <strain evidence="2">Wonlab-2016</strain>
    </source>
</reference>
<dbReference type="Proteomes" id="UP001519460">
    <property type="component" value="Unassembled WGS sequence"/>
</dbReference>
<comment type="caution">
    <text evidence="2">The sequence shown here is derived from an EMBL/GenBank/DDBJ whole genome shotgun (WGS) entry which is preliminary data.</text>
</comment>
<organism evidence="2 3">
    <name type="scientific">Batillaria attramentaria</name>
    <dbReference type="NCBI Taxonomy" id="370345"/>
    <lineage>
        <taxon>Eukaryota</taxon>
        <taxon>Metazoa</taxon>
        <taxon>Spiralia</taxon>
        <taxon>Lophotrochozoa</taxon>
        <taxon>Mollusca</taxon>
        <taxon>Gastropoda</taxon>
        <taxon>Caenogastropoda</taxon>
        <taxon>Sorbeoconcha</taxon>
        <taxon>Cerithioidea</taxon>
        <taxon>Batillariidae</taxon>
        <taxon>Batillaria</taxon>
    </lineage>
</organism>
<sequence length="140" mass="15252">LTTPAVIETTEAPCVSDEDCPDNSWICLQGKCLCQLGNYYSVHLHACVSDCSTSDLLAGYVHYGGYHLEALLALTWFPIFSQTFPQDQCEAHCLVTSGCFAVNFDIVTQECEGIPKDALLLSLSSFQSDASAVFKQRACV</sequence>
<dbReference type="InterPro" id="IPR003609">
    <property type="entry name" value="Pan_app"/>
</dbReference>
<evidence type="ECO:0000313" key="3">
    <source>
        <dbReference type="Proteomes" id="UP001519460"/>
    </source>
</evidence>
<proteinExistence type="predicted"/>
<accession>A0ABD0LCT6</accession>
<keyword evidence="3" id="KW-1185">Reference proteome</keyword>